<sequence>MSGNVNNPRSGYQVIQVAAGVQPQCSEAPDAHTGPTLLELMLDGLRSMNWEEAFKLDDPQAPKPWPRDCPLCQESFCSLLCPYLRAAEKKRKEEQGSQK</sequence>
<name>A0A6A6UBT2_9PEZI</name>
<dbReference type="Proteomes" id="UP000799302">
    <property type="component" value="Unassembled WGS sequence"/>
</dbReference>
<reference evidence="1" key="1">
    <citation type="journal article" date="2020" name="Stud. Mycol.">
        <title>101 Dothideomycetes genomes: a test case for predicting lifestyles and emergence of pathogens.</title>
        <authorList>
            <person name="Haridas S."/>
            <person name="Albert R."/>
            <person name="Binder M."/>
            <person name="Bloem J."/>
            <person name="Labutti K."/>
            <person name="Salamov A."/>
            <person name="Andreopoulos B."/>
            <person name="Baker S."/>
            <person name="Barry K."/>
            <person name="Bills G."/>
            <person name="Bluhm B."/>
            <person name="Cannon C."/>
            <person name="Castanera R."/>
            <person name="Culley D."/>
            <person name="Daum C."/>
            <person name="Ezra D."/>
            <person name="Gonzalez J."/>
            <person name="Henrissat B."/>
            <person name="Kuo A."/>
            <person name="Liang C."/>
            <person name="Lipzen A."/>
            <person name="Lutzoni F."/>
            <person name="Magnuson J."/>
            <person name="Mondo S."/>
            <person name="Nolan M."/>
            <person name="Ohm R."/>
            <person name="Pangilinan J."/>
            <person name="Park H.-J."/>
            <person name="Ramirez L."/>
            <person name="Alfaro M."/>
            <person name="Sun H."/>
            <person name="Tritt A."/>
            <person name="Yoshinaga Y."/>
            <person name="Zwiers L.-H."/>
            <person name="Turgeon B."/>
            <person name="Goodwin S."/>
            <person name="Spatafora J."/>
            <person name="Crous P."/>
            <person name="Grigoriev I."/>
        </authorList>
    </citation>
    <scope>NUCLEOTIDE SEQUENCE</scope>
    <source>
        <strain evidence="1">CBS 115976</strain>
    </source>
</reference>
<dbReference type="EMBL" id="MU004235">
    <property type="protein sequence ID" value="KAF2669592.1"/>
    <property type="molecule type" value="Genomic_DNA"/>
</dbReference>
<evidence type="ECO:0000313" key="2">
    <source>
        <dbReference type="Proteomes" id="UP000799302"/>
    </source>
</evidence>
<keyword evidence="2" id="KW-1185">Reference proteome</keyword>
<dbReference type="AlphaFoldDB" id="A0A6A6UBT2"/>
<protein>
    <submittedName>
        <fullName evidence="1">Uncharacterized protein</fullName>
    </submittedName>
</protein>
<organism evidence="1 2">
    <name type="scientific">Microthyrium microscopicum</name>
    <dbReference type="NCBI Taxonomy" id="703497"/>
    <lineage>
        <taxon>Eukaryota</taxon>
        <taxon>Fungi</taxon>
        <taxon>Dikarya</taxon>
        <taxon>Ascomycota</taxon>
        <taxon>Pezizomycotina</taxon>
        <taxon>Dothideomycetes</taxon>
        <taxon>Dothideomycetes incertae sedis</taxon>
        <taxon>Microthyriales</taxon>
        <taxon>Microthyriaceae</taxon>
        <taxon>Microthyrium</taxon>
    </lineage>
</organism>
<evidence type="ECO:0000313" key="1">
    <source>
        <dbReference type="EMBL" id="KAF2669592.1"/>
    </source>
</evidence>
<accession>A0A6A6UBT2</accession>
<gene>
    <name evidence="1" type="ORF">BT63DRAFT_455570</name>
</gene>
<proteinExistence type="predicted"/>